<feature type="region of interest" description="Disordered" evidence="1">
    <location>
        <begin position="160"/>
        <end position="180"/>
    </location>
</feature>
<accession>A0A553HR93</accession>
<feature type="compositionally biased region" description="Basic and acidic residues" evidence="1">
    <location>
        <begin position="230"/>
        <end position="246"/>
    </location>
</feature>
<feature type="region of interest" description="Disordered" evidence="1">
    <location>
        <begin position="894"/>
        <end position="953"/>
    </location>
</feature>
<dbReference type="OrthoDB" id="5229017at2759"/>
<feature type="region of interest" description="Disordered" evidence="1">
    <location>
        <begin position="48"/>
        <end position="68"/>
    </location>
</feature>
<keyword evidence="3" id="KW-1185">Reference proteome</keyword>
<feature type="region of interest" description="Disordered" evidence="1">
    <location>
        <begin position="196"/>
        <end position="313"/>
    </location>
</feature>
<name>A0A553HR93_9PEZI</name>
<gene>
    <name evidence="2" type="ORF">FHL15_008642</name>
</gene>
<feature type="region of interest" description="Disordered" evidence="1">
    <location>
        <begin position="548"/>
        <end position="567"/>
    </location>
</feature>
<feature type="compositionally biased region" description="Basic and acidic residues" evidence="1">
    <location>
        <begin position="942"/>
        <end position="953"/>
    </location>
</feature>
<feature type="compositionally biased region" description="Basic and acidic residues" evidence="1">
    <location>
        <begin position="302"/>
        <end position="313"/>
    </location>
</feature>
<dbReference type="EMBL" id="VFLP01000055">
    <property type="protein sequence ID" value="TRX90473.1"/>
    <property type="molecule type" value="Genomic_DNA"/>
</dbReference>
<proteinExistence type="predicted"/>
<protein>
    <submittedName>
        <fullName evidence="2">Uncharacterized protein</fullName>
    </submittedName>
</protein>
<sequence length="953" mass="106157">MDQLLRLKRPAGFRSPLVLYDPEQEKIMRSLQPPSEICEYDSPVKRGDAYYNHNDPTSPRTASAPPPGQVSYCLDNTCTTNPPHSLNRQSTLGHFNSCTNKPFPNTPPTSGRVAAPPLSQNLTVNTTVSADLFVMTGAHIPHCYPKSHRCYPPASYLPGPSPAAPSHIPHEESDSSLVSLGSRNSSIRIVKPNLTLSPSQNLKDKDSKKDVTYPSNTNQVEKSRIIAMRESNRNGEKGQSNEEGSRSRSKTTNGQSRSHSRSLSQKQSFDAPQGHLRGEDHSAGLLMTKPDPSARNGSVRSESTDRGRTMQRRYEFIDSDDKAYTMLSPVQETGKKDHGNGNGEDIVSVGRESNLTTMTDLMHRCVEPSPPKLPARQNHRQQQADGRLDTSAAQLSLPQPKNKHRPPPLNLEDSVYLGKFRHTGRYEIEHIPIKSSKAEIFDCGDSSTESPLYDDRVKNPPMIPPLDIPNLKELRGVDALQLYDEWRKNLKPVRTASQSSIHITVPKWEKDTMNEKRINPDRLPIVDYPIAKDTPIVNHVRSRSALGIREDRDRKQRHRQLSGDSVYTTSEYSATPLGQGLAITRSTTMHDMPHSDRQFSNGSGSKANQHGVMLDVPVTVEMDMLSTPFTPLTPFIMKATGAPAGVERGSKTLFGEHGWLEDTAASGMTKPKMEKVGGFMESLKRKAREIADNTSFKPTRNIRTSAVNRMTISLNAREQSLLYCELEYNLNNALDAYFKAQLNSGRLEASKLSRIADVWAQKGRPKVISFRYDLETQVDLITAHIDNFRFYGPVHAEGPAAIAGLLYAMKTNARCMRIRTFCQPDSVIAKHVLDAQNFLRLLGSPEWLQRPLEEVAQFFKVAVDRHKAMAEAPAGRHGGVSRVVSKASGRVISNGSEQRVRFQEETGERPCRYAEMPTASKSRTDVRDPNYGATPSQPVKSQGEDRGLRQQRP</sequence>
<feature type="compositionally biased region" description="Polar residues" evidence="1">
    <location>
        <begin position="250"/>
        <end position="270"/>
    </location>
</feature>
<evidence type="ECO:0000313" key="3">
    <source>
        <dbReference type="Proteomes" id="UP000319160"/>
    </source>
</evidence>
<feature type="compositionally biased region" description="Basic and acidic residues" evidence="1">
    <location>
        <begin position="898"/>
        <end position="912"/>
    </location>
</feature>
<dbReference type="Proteomes" id="UP000319160">
    <property type="component" value="Unassembled WGS sequence"/>
</dbReference>
<organism evidence="2 3">
    <name type="scientific">Xylaria flabelliformis</name>
    <dbReference type="NCBI Taxonomy" id="2512241"/>
    <lineage>
        <taxon>Eukaryota</taxon>
        <taxon>Fungi</taxon>
        <taxon>Dikarya</taxon>
        <taxon>Ascomycota</taxon>
        <taxon>Pezizomycotina</taxon>
        <taxon>Sordariomycetes</taxon>
        <taxon>Xylariomycetidae</taxon>
        <taxon>Xylariales</taxon>
        <taxon>Xylariaceae</taxon>
        <taxon>Xylaria</taxon>
    </lineage>
</organism>
<feature type="region of interest" description="Disordered" evidence="1">
    <location>
        <begin position="365"/>
        <end position="389"/>
    </location>
</feature>
<comment type="caution">
    <text evidence="2">The sequence shown here is derived from an EMBL/GenBank/DDBJ whole genome shotgun (WGS) entry which is preliminary data.</text>
</comment>
<evidence type="ECO:0000256" key="1">
    <source>
        <dbReference type="SAM" id="MobiDB-lite"/>
    </source>
</evidence>
<dbReference type="AlphaFoldDB" id="A0A553HR93"/>
<feature type="compositionally biased region" description="Basic and acidic residues" evidence="1">
    <location>
        <begin position="202"/>
        <end position="211"/>
    </location>
</feature>
<evidence type="ECO:0000313" key="2">
    <source>
        <dbReference type="EMBL" id="TRX90473.1"/>
    </source>
</evidence>
<reference evidence="3" key="1">
    <citation type="submission" date="2019-06" db="EMBL/GenBank/DDBJ databases">
        <title>Draft genome sequence of the griseofulvin-producing fungus Xylaria cubensis strain G536.</title>
        <authorList>
            <person name="Mead M.E."/>
            <person name="Raja H.A."/>
            <person name="Steenwyk J.L."/>
            <person name="Knowles S.L."/>
            <person name="Oberlies N.H."/>
            <person name="Rokas A."/>
        </authorList>
    </citation>
    <scope>NUCLEOTIDE SEQUENCE [LARGE SCALE GENOMIC DNA]</scope>
    <source>
        <strain evidence="3">G536</strain>
    </source>
</reference>